<accession>A0A1H8QHT9</accession>
<evidence type="ECO:0000313" key="3">
    <source>
        <dbReference type="Proteomes" id="UP000183063"/>
    </source>
</evidence>
<sequence>MLPFGGPEPHFKNDTSIIINCNTLTISYWMHLVVMRKNEVKPLDRNDFPVHVEEPVILAQQGFHLLIRRFGAFFRES</sequence>
<keyword evidence="4" id="KW-1185">Reference proteome</keyword>
<reference evidence="3" key="3">
    <citation type="submission" date="2016-10" db="EMBL/GenBank/DDBJ databases">
        <authorList>
            <person name="Wibberg D."/>
        </authorList>
    </citation>
    <scope>NUCLEOTIDE SEQUENCE [LARGE SCALE GENOMIC DNA]</scope>
</reference>
<name>A0A1H8QHT9_9HYPH</name>
<evidence type="ECO:0000313" key="2">
    <source>
        <dbReference type="EMBL" id="SEO53571.1"/>
    </source>
</evidence>
<dbReference type="RefSeq" id="WP_143147509.1">
    <property type="nucleotide sequence ID" value="NZ_FNXB01000021.1"/>
</dbReference>
<dbReference type="STRING" id="501024.RTCCBAU85039_3974"/>
<dbReference type="EMBL" id="FOCV01000019">
    <property type="protein sequence ID" value="SEO53571.1"/>
    <property type="molecule type" value="Genomic_DNA"/>
</dbReference>
<protein>
    <submittedName>
        <fullName evidence="1">Uncharacterized protein</fullName>
    </submittedName>
</protein>
<evidence type="ECO:0000313" key="1">
    <source>
        <dbReference type="EMBL" id="SEI04696.1"/>
    </source>
</evidence>
<dbReference type="AlphaFoldDB" id="A0A1H8QHT9"/>
<dbReference type="EMBL" id="FNXB01000021">
    <property type="protein sequence ID" value="SEI04696.1"/>
    <property type="molecule type" value="Genomic_DNA"/>
</dbReference>
<dbReference type="Proteomes" id="UP000183063">
    <property type="component" value="Unassembled WGS sequence"/>
</dbReference>
<reference evidence="1" key="2">
    <citation type="submission" date="2016-10" db="EMBL/GenBank/DDBJ databases">
        <authorList>
            <person name="de Groot N.N."/>
        </authorList>
    </citation>
    <scope>NUCLEOTIDE SEQUENCE [LARGE SCALE GENOMIC DNA]</scope>
    <source>
        <strain evidence="1">CCBAU85039</strain>
    </source>
</reference>
<evidence type="ECO:0000313" key="4">
    <source>
        <dbReference type="Proteomes" id="UP000198939"/>
    </source>
</evidence>
<gene>
    <name evidence="1" type="ORF">RTCCBAU85039_3974</name>
    <name evidence="2" type="ORF">SAMN05216228_101934</name>
</gene>
<organism evidence="1 3">
    <name type="scientific">Rhizobium tibeticum</name>
    <dbReference type="NCBI Taxonomy" id="501024"/>
    <lineage>
        <taxon>Bacteria</taxon>
        <taxon>Pseudomonadati</taxon>
        <taxon>Pseudomonadota</taxon>
        <taxon>Alphaproteobacteria</taxon>
        <taxon>Hyphomicrobiales</taxon>
        <taxon>Rhizobiaceae</taxon>
        <taxon>Rhizobium/Agrobacterium group</taxon>
        <taxon>Rhizobium</taxon>
    </lineage>
</organism>
<reference evidence="2 4" key="1">
    <citation type="submission" date="2016-10" db="EMBL/GenBank/DDBJ databases">
        <authorList>
            <person name="Varghese N."/>
            <person name="Submissions S."/>
        </authorList>
    </citation>
    <scope>NUCLEOTIDE SEQUENCE [LARGE SCALE GENOMIC DNA]</scope>
    <source>
        <strain evidence="2 4">CGMCC 1.7071</strain>
    </source>
</reference>
<proteinExistence type="predicted"/>
<dbReference type="Proteomes" id="UP000198939">
    <property type="component" value="Unassembled WGS sequence"/>
</dbReference>